<feature type="region of interest" description="Disordered" evidence="13">
    <location>
        <begin position="104"/>
        <end position="128"/>
    </location>
</feature>
<comment type="caution">
    <text evidence="14">The sequence shown here is derived from an EMBL/GenBank/DDBJ whole genome shotgun (WGS) entry which is preliminary data.</text>
</comment>
<evidence type="ECO:0000256" key="2">
    <source>
        <dbReference type="ARBA" id="ARBA00022603"/>
    </source>
</evidence>
<dbReference type="Proteomes" id="UP000812966">
    <property type="component" value="Unassembled WGS sequence"/>
</dbReference>
<feature type="compositionally biased region" description="Acidic residues" evidence="13">
    <location>
        <begin position="667"/>
        <end position="676"/>
    </location>
</feature>
<protein>
    <recommendedName>
        <fullName evidence="7">tRNA (guanine(26)-N(2))-dimethyltransferase</fullName>
        <ecNumber evidence="7">2.1.1.216</ecNumber>
    </recommendedName>
    <alternativeName>
        <fullName evidence="10">tRNA 2,2-dimethylguanosine-26 methyltransferase</fullName>
    </alternativeName>
    <alternativeName>
        <fullName evidence="9">tRNA(guanine-26,N(2)-N(2)) methyltransferase</fullName>
    </alternativeName>
    <alternativeName>
        <fullName evidence="11">tRNA(m(2,2)G26)dimethyltransferase</fullName>
    </alternativeName>
</protein>
<keyword evidence="4 12" id="KW-0949">S-adenosyl-L-methionine</keyword>
<evidence type="ECO:0000256" key="6">
    <source>
        <dbReference type="ARBA" id="ARBA00022884"/>
    </source>
</evidence>
<evidence type="ECO:0000313" key="14">
    <source>
        <dbReference type="EMBL" id="KAG7532011.1"/>
    </source>
</evidence>
<dbReference type="InterPro" id="IPR029063">
    <property type="entry name" value="SAM-dependent_MTases_sf"/>
</dbReference>
<keyword evidence="3 12" id="KW-0808">Transferase</keyword>
<dbReference type="EMBL" id="JABELV010000077">
    <property type="protein sequence ID" value="KAG7532011.1"/>
    <property type="molecule type" value="Genomic_DNA"/>
</dbReference>
<dbReference type="PANTHER" id="PTHR10631">
    <property type="entry name" value="N 2 ,N 2 -DIMETHYLGUANOSINE TRNA METHYLTRANSFERASE"/>
    <property type="match status" value="1"/>
</dbReference>
<reference evidence="14" key="1">
    <citation type="submission" date="2020-04" db="EMBL/GenBank/DDBJ databases">
        <title>Analysis of mating type loci in Filobasidium floriforme.</title>
        <authorList>
            <person name="Nowrousian M."/>
        </authorList>
    </citation>
    <scope>NUCLEOTIDE SEQUENCE</scope>
    <source>
        <strain evidence="14">CBS 6242</strain>
    </source>
</reference>
<evidence type="ECO:0000256" key="7">
    <source>
        <dbReference type="ARBA" id="ARBA00039099"/>
    </source>
</evidence>
<dbReference type="PANTHER" id="PTHR10631:SF3">
    <property type="entry name" value="TRNA (GUANINE(26)-N(2))-DIMETHYLTRANSFERASE"/>
    <property type="match status" value="1"/>
</dbReference>
<dbReference type="GO" id="GO:0160104">
    <property type="term" value="F:tRNA (guanine(26)-N2)-dimethyltransferase activity"/>
    <property type="evidence" value="ECO:0007669"/>
    <property type="project" value="UniProtKB-EC"/>
</dbReference>
<organism evidence="14 15">
    <name type="scientific">Filobasidium floriforme</name>
    <dbReference type="NCBI Taxonomy" id="5210"/>
    <lineage>
        <taxon>Eukaryota</taxon>
        <taxon>Fungi</taxon>
        <taxon>Dikarya</taxon>
        <taxon>Basidiomycota</taxon>
        <taxon>Agaricomycotina</taxon>
        <taxon>Tremellomycetes</taxon>
        <taxon>Filobasidiales</taxon>
        <taxon>Filobasidiaceae</taxon>
        <taxon>Filobasidium</taxon>
    </lineage>
</organism>
<feature type="region of interest" description="Disordered" evidence="13">
    <location>
        <begin position="623"/>
        <end position="676"/>
    </location>
</feature>
<evidence type="ECO:0000256" key="8">
    <source>
        <dbReference type="ARBA" id="ARBA00051897"/>
    </source>
</evidence>
<gene>
    <name evidence="14" type="ORF">FFLO_03950</name>
</gene>
<accession>A0A8K0NQC1</accession>
<dbReference type="EC" id="2.1.1.216" evidence="7"/>
<evidence type="ECO:0000256" key="1">
    <source>
        <dbReference type="ARBA" id="ARBA00022555"/>
    </source>
</evidence>
<sequence length="676" mass="73500">MTTPASSNTRPVPEGFSPHTERNATILLPVQDKPFLNPIQEYNRDLSVAVIRQWAVKRESEAKAKWDQRKARRDKNKGKGKQVEVEKDGQEAGVVVDGAALLTTTASTTSTDPTATAGPSRPNPKDVYTPQRFNIIEALSATGLRSIRYAQEIPGANLILANDLLPTACESITRNITYNDVQAIPYETLPDGVTPNDGLVARGKMRRKFKRGGVVVNQGDANTLLYAHREEPDRVDVVDLDPYGTAAPFIDSAVQSVSDGGLLAVTCTDLAVLAGSNYPEKCFANYGGTPAKSEFSHEGALRLVLSMISTSAARYGRYIQPVLSLSIDFYVRVFVRVHTGQATVKHTFTKHGLVYICHFCQSHYEQPFGRVVEKTTAKGATMENFKFISGPPVGEKCPQCESAMTVCGPMWLGPLHEREFIDELITTVEAEKENYGTFARMKGMLTMAREEVTAPFYFTPSKVASFFHCVAPNLADCLSALLNGGYQVSRSHASAGSIKTDAPIGFVHDMFRAWIEKNPVREDKIAAGSPAITLLQKSKTHEIDWTPNPGLAKLMNKEKLVRYQINPTKNWGPGSRPKNITQAEDAAAGTITTSEDVSMGDQTGTAVGGEQEIQDLGLAVDPVEFPPGAEVAEPGATAAEAVSTTATKRPLTDGTEERDGKKTKLNEDDEESALNM</sequence>
<comment type="catalytic activity">
    <reaction evidence="8">
        <text>guanosine(26) in tRNA + 2 S-adenosyl-L-methionine = N(2)-dimethylguanosine(26) in tRNA + 2 S-adenosyl-L-homocysteine + 2 H(+)</text>
        <dbReference type="Rhea" id="RHEA:43140"/>
        <dbReference type="Rhea" id="RHEA-COMP:10359"/>
        <dbReference type="Rhea" id="RHEA-COMP:10360"/>
        <dbReference type="ChEBI" id="CHEBI:15378"/>
        <dbReference type="ChEBI" id="CHEBI:57856"/>
        <dbReference type="ChEBI" id="CHEBI:59789"/>
        <dbReference type="ChEBI" id="CHEBI:74269"/>
        <dbReference type="ChEBI" id="CHEBI:74513"/>
        <dbReference type="EC" id="2.1.1.216"/>
    </reaction>
</comment>
<dbReference type="GO" id="GO:0002940">
    <property type="term" value="P:tRNA N2-guanine methylation"/>
    <property type="evidence" value="ECO:0007669"/>
    <property type="project" value="TreeGrafter"/>
</dbReference>
<dbReference type="PROSITE" id="PS51626">
    <property type="entry name" value="SAM_MT_TRM1"/>
    <property type="match status" value="1"/>
</dbReference>
<name>A0A8K0NQC1_9TREE</name>
<evidence type="ECO:0000256" key="9">
    <source>
        <dbReference type="ARBA" id="ARBA00077143"/>
    </source>
</evidence>
<comment type="similarity">
    <text evidence="12">Belongs to the class I-like SAM-binding methyltransferase superfamily. Trm1 family.</text>
</comment>
<evidence type="ECO:0000256" key="12">
    <source>
        <dbReference type="PROSITE-ProRule" id="PRU00958"/>
    </source>
</evidence>
<dbReference type="AlphaFoldDB" id="A0A8K0NQC1"/>
<evidence type="ECO:0000256" key="10">
    <source>
        <dbReference type="ARBA" id="ARBA00082896"/>
    </source>
</evidence>
<feature type="region of interest" description="Disordered" evidence="13">
    <location>
        <begin position="61"/>
        <end position="88"/>
    </location>
</feature>
<feature type="compositionally biased region" description="Basic residues" evidence="13">
    <location>
        <begin position="70"/>
        <end position="80"/>
    </location>
</feature>
<feature type="compositionally biased region" description="Low complexity" evidence="13">
    <location>
        <begin position="104"/>
        <end position="119"/>
    </location>
</feature>
<dbReference type="GO" id="GO:0000049">
    <property type="term" value="F:tRNA binding"/>
    <property type="evidence" value="ECO:0007669"/>
    <property type="project" value="UniProtKB-UniRule"/>
</dbReference>
<dbReference type="SUPFAM" id="SSF53335">
    <property type="entry name" value="S-adenosyl-L-methionine-dependent methyltransferases"/>
    <property type="match status" value="1"/>
</dbReference>
<keyword evidence="2 12" id="KW-0489">Methyltransferase</keyword>
<proteinExistence type="inferred from homology"/>
<feature type="compositionally biased region" description="Basic and acidic residues" evidence="13">
    <location>
        <begin position="655"/>
        <end position="666"/>
    </location>
</feature>
<dbReference type="Gene3D" id="3.40.50.150">
    <property type="entry name" value="Vaccinia Virus protein VP39"/>
    <property type="match status" value="1"/>
</dbReference>
<keyword evidence="6 12" id="KW-0694">RNA-binding</keyword>
<evidence type="ECO:0000313" key="15">
    <source>
        <dbReference type="Proteomes" id="UP000812966"/>
    </source>
</evidence>
<dbReference type="FunFam" id="3.30.56.70:FF:000001">
    <property type="entry name" value="tRNA (guanine(26)-N(2))-dimethyltransferase"/>
    <property type="match status" value="1"/>
</dbReference>
<evidence type="ECO:0000256" key="5">
    <source>
        <dbReference type="ARBA" id="ARBA00022694"/>
    </source>
</evidence>
<dbReference type="Pfam" id="PF02005">
    <property type="entry name" value="TRM"/>
    <property type="match status" value="1"/>
</dbReference>
<evidence type="ECO:0000256" key="11">
    <source>
        <dbReference type="ARBA" id="ARBA00083299"/>
    </source>
</evidence>
<keyword evidence="1 12" id="KW-0820">tRNA-binding</keyword>
<keyword evidence="5 12" id="KW-0819">tRNA processing</keyword>
<evidence type="ECO:0000256" key="4">
    <source>
        <dbReference type="ARBA" id="ARBA00022691"/>
    </source>
</evidence>
<dbReference type="InterPro" id="IPR002905">
    <property type="entry name" value="Trm1"/>
</dbReference>
<dbReference type="Gene3D" id="3.30.56.70">
    <property type="entry name" value="N2,N2-dimethylguanosine tRNA methyltransferase, C-terminal domain"/>
    <property type="match status" value="1"/>
</dbReference>
<evidence type="ECO:0000256" key="13">
    <source>
        <dbReference type="SAM" id="MobiDB-lite"/>
    </source>
</evidence>
<feature type="compositionally biased region" description="Low complexity" evidence="13">
    <location>
        <begin position="636"/>
        <end position="647"/>
    </location>
</feature>
<feature type="compositionally biased region" description="Polar residues" evidence="13">
    <location>
        <begin position="1"/>
        <end position="10"/>
    </location>
</feature>
<feature type="region of interest" description="Disordered" evidence="13">
    <location>
        <begin position="1"/>
        <end position="23"/>
    </location>
</feature>
<evidence type="ECO:0000256" key="3">
    <source>
        <dbReference type="ARBA" id="ARBA00022679"/>
    </source>
</evidence>
<dbReference type="InterPro" id="IPR042296">
    <property type="entry name" value="tRNA_met_Trm1_C"/>
</dbReference>
<dbReference type="GO" id="GO:0005634">
    <property type="term" value="C:nucleus"/>
    <property type="evidence" value="ECO:0007669"/>
    <property type="project" value="TreeGrafter"/>
</dbReference>
<keyword evidence="15" id="KW-1185">Reference proteome</keyword>